<dbReference type="PANTHER" id="PTHR33877:SF2">
    <property type="entry name" value="OS07G0170200 PROTEIN"/>
    <property type="match status" value="1"/>
</dbReference>
<dbReference type="InterPro" id="IPR003615">
    <property type="entry name" value="HNH_nuc"/>
</dbReference>
<dbReference type="EMBL" id="WOWB01000005">
    <property type="protein sequence ID" value="NLV08176.1"/>
    <property type="molecule type" value="Genomic_DNA"/>
</dbReference>
<proteinExistence type="predicted"/>
<dbReference type="InterPro" id="IPR002711">
    <property type="entry name" value="HNH"/>
</dbReference>
<keyword evidence="2" id="KW-0472">Membrane</keyword>
<comment type="caution">
    <text evidence="4">The sequence shown here is derived from an EMBL/GenBank/DDBJ whole genome shotgun (WGS) entry which is preliminary data.</text>
</comment>
<dbReference type="GO" id="GO:0004519">
    <property type="term" value="F:endonuclease activity"/>
    <property type="evidence" value="ECO:0007669"/>
    <property type="project" value="InterPro"/>
</dbReference>
<name>A0A847U6E0_9EURY</name>
<dbReference type="GO" id="GO:0003676">
    <property type="term" value="F:nucleic acid binding"/>
    <property type="evidence" value="ECO:0007669"/>
    <property type="project" value="InterPro"/>
</dbReference>
<dbReference type="InterPro" id="IPR052892">
    <property type="entry name" value="NA-targeting_endonuclease"/>
</dbReference>
<keyword evidence="2" id="KW-1133">Transmembrane helix</keyword>
<evidence type="ECO:0000313" key="4">
    <source>
        <dbReference type="EMBL" id="NLV08176.1"/>
    </source>
</evidence>
<dbReference type="Pfam" id="PF01844">
    <property type="entry name" value="HNH"/>
    <property type="match status" value="1"/>
</dbReference>
<dbReference type="CDD" id="cd00085">
    <property type="entry name" value="HNHc"/>
    <property type="match status" value="1"/>
</dbReference>
<keyword evidence="1" id="KW-0175">Coiled coil</keyword>
<dbReference type="PANTHER" id="PTHR33877">
    <property type="entry name" value="SLL1193 PROTEIN"/>
    <property type="match status" value="1"/>
</dbReference>
<dbReference type="RefSeq" id="WP_170084453.1">
    <property type="nucleotide sequence ID" value="NZ_WOWB01000005.1"/>
</dbReference>
<dbReference type="Gene3D" id="1.10.30.50">
    <property type="match status" value="1"/>
</dbReference>
<feature type="coiled-coil region" evidence="1">
    <location>
        <begin position="172"/>
        <end position="199"/>
    </location>
</feature>
<feature type="transmembrane region" description="Helical" evidence="2">
    <location>
        <begin position="225"/>
        <end position="244"/>
    </location>
</feature>
<evidence type="ECO:0000256" key="2">
    <source>
        <dbReference type="SAM" id="Phobius"/>
    </source>
</evidence>
<accession>A0A847U6E0</accession>
<gene>
    <name evidence="4" type="ORF">GOC83_18795</name>
</gene>
<protein>
    <recommendedName>
        <fullName evidence="3">HNH nuclease domain-containing protein</fullName>
    </recommendedName>
</protein>
<keyword evidence="2" id="KW-0812">Transmembrane</keyword>
<feature type="transmembrane region" description="Helical" evidence="2">
    <location>
        <begin position="201"/>
        <end position="219"/>
    </location>
</feature>
<dbReference type="AlphaFoldDB" id="A0A847U6E0"/>
<evidence type="ECO:0000259" key="3">
    <source>
        <dbReference type="SMART" id="SM00507"/>
    </source>
</evidence>
<evidence type="ECO:0000256" key="1">
    <source>
        <dbReference type="SAM" id="Coils"/>
    </source>
</evidence>
<reference evidence="4" key="1">
    <citation type="submission" date="2019-12" db="EMBL/GenBank/DDBJ databases">
        <title>The whole-genome sequencing of Haloarcula japonica strain pws8.</title>
        <authorList>
            <person name="Verma D.K."/>
            <person name="Gopal K."/>
            <person name="Prasad E.S."/>
        </authorList>
    </citation>
    <scope>NUCLEOTIDE SEQUENCE</scope>
    <source>
        <strain evidence="4">Pws8</strain>
    </source>
</reference>
<dbReference type="GO" id="GO:0008270">
    <property type="term" value="F:zinc ion binding"/>
    <property type="evidence" value="ECO:0007669"/>
    <property type="project" value="InterPro"/>
</dbReference>
<organism evidence="4 5">
    <name type="scientific">Haloarcula rubripromontorii</name>
    <dbReference type="NCBI Taxonomy" id="1705562"/>
    <lineage>
        <taxon>Archaea</taxon>
        <taxon>Methanobacteriati</taxon>
        <taxon>Methanobacteriota</taxon>
        <taxon>Stenosarchaea group</taxon>
        <taxon>Halobacteria</taxon>
        <taxon>Halobacteriales</taxon>
        <taxon>Haloarculaceae</taxon>
        <taxon>Haloarcula</taxon>
    </lineage>
</organism>
<dbReference type="Proteomes" id="UP000610611">
    <property type="component" value="Unassembled WGS sequence"/>
</dbReference>
<sequence length="257" mass="29201">MNSKYPSDWDSRRKNVYRRDNYTCQNCGAKGGPKGHHELHAHHIVPKSKGGTHKLSNLKTVCSRCHKAIHGNSIAPTGDGRKSDNSDKEREATESLFVHSCPICNSPDIGVGKDNSIIQCQRDSCQLRLKRNPNGLSVQHINKSLLEEGSPLRKADNYTLAEPAWYILAEKDRDEEVNYRELEQQSKDYNQRMQWIKESKILVYPFVASCIGILILLNIFLPTIIAWGVMLLFLIGLVIGLYEYDKEIKIFVFNSVS</sequence>
<dbReference type="SMART" id="SM00507">
    <property type="entry name" value="HNHc"/>
    <property type="match status" value="1"/>
</dbReference>
<evidence type="ECO:0000313" key="5">
    <source>
        <dbReference type="Proteomes" id="UP000610611"/>
    </source>
</evidence>
<feature type="domain" description="HNH nuclease" evidence="3">
    <location>
        <begin position="11"/>
        <end position="67"/>
    </location>
</feature>